<dbReference type="Gene3D" id="2.80.10.50">
    <property type="match status" value="1"/>
</dbReference>
<evidence type="ECO:0000256" key="1">
    <source>
        <dbReference type="SAM" id="SignalP"/>
    </source>
</evidence>
<gene>
    <name evidence="2" type="ORF">EV643_105318</name>
</gene>
<comment type="caution">
    <text evidence="2">The sequence shown here is derived from an EMBL/GenBank/DDBJ whole genome shotgun (WGS) entry which is preliminary data.</text>
</comment>
<dbReference type="PANTHER" id="PTHR31778:SF2">
    <property type="entry name" value="BUD SITE SELECTION PROTEIN RAX2"/>
    <property type="match status" value="1"/>
</dbReference>
<accession>A0A4R6KHV4</accession>
<proteinExistence type="predicted"/>
<dbReference type="SUPFAM" id="SSF101908">
    <property type="entry name" value="Putative isomerase YbhE"/>
    <property type="match status" value="1"/>
</dbReference>
<evidence type="ECO:0000313" key="2">
    <source>
        <dbReference type="EMBL" id="TDO50087.1"/>
    </source>
</evidence>
<protein>
    <recommendedName>
        <fullName evidence="4">Pyrroloquinoline-quinone binding quinoprotein</fullName>
    </recommendedName>
</protein>
<dbReference type="InterPro" id="IPR011044">
    <property type="entry name" value="Quino_amine_DH_bsu"/>
</dbReference>
<organism evidence="2 3">
    <name type="scientific">Kribbella caucasensis</name>
    <dbReference type="NCBI Taxonomy" id="2512215"/>
    <lineage>
        <taxon>Bacteria</taxon>
        <taxon>Bacillati</taxon>
        <taxon>Actinomycetota</taxon>
        <taxon>Actinomycetes</taxon>
        <taxon>Propionibacteriales</taxon>
        <taxon>Kribbellaceae</taxon>
        <taxon>Kribbella</taxon>
    </lineage>
</organism>
<evidence type="ECO:0000313" key="3">
    <source>
        <dbReference type="Proteomes" id="UP000295388"/>
    </source>
</evidence>
<reference evidence="2 3" key="1">
    <citation type="submission" date="2019-03" db="EMBL/GenBank/DDBJ databases">
        <title>Genomic Encyclopedia of Type Strains, Phase III (KMG-III): the genomes of soil and plant-associated and newly described type strains.</title>
        <authorList>
            <person name="Whitman W."/>
        </authorList>
    </citation>
    <scope>NUCLEOTIDE SEQUENCE [LARGE SCALE GENOMIC DNA]</scope>
    <source>
        <strain evidence="2 3">VKM Ac-2527</strain>
    </source>
</reference>
<dbReference type="PANTHER" id="PTHR31778">
    <property type="entry name" value="BUD SITE SELECTION PROTEIN RAX2"/>
    <property type="match status" value="1"/>
</dbReference>
<feature type="chain" id="PRO_5020202270" description="Pyrroloquinoline-quinone binding quinoprotein" evidence="1">
    <location>
        <begin position="42"/>
        <end position="721"/>
    </location>
</feature>
<dbReference type="SUPFAM" id="SSF50969">
    <property type="entry name" value="YVTN repeat-like/Quinoprotein amine dehydrogenase"/>
    <property type="match status" value="1"/>
</dbReference>
<keyword evidence="3" id="KW-1185">Reference proteome</keyword>
<dbReference type="GO" id="GO:1902929">
    <property type="term" value="C:plasma membrane of growing cell tip"/>
    <property type="evidence" value="ECO:0007669"/>
    <property type="project" value="TreeGrafter"/>
</dbReference>
<sequence length="721" mass="70696">MSISESRAGRRSRARKRLIVAVAAPALAVATVSVSMSSASASASSTATVTDGVNGVVYASTHIGDRTIIGGSFTWAGPSTAGAVPVDGTTGVRTSMPRVNGTVNAAARDGSGGWYVGGVFEFAGGFVRNGAARVTSAGVVTSWNPQPTGQIRAIASVGNVVYLGGSFTAMDGTSRSGLAAVDRVTGALLPWNPGVSGTVSALAVSADGTTVYVGGSFSGLGGQSRANLGAVGTDGTVSSWAPGVNGPVNALAVQGSAVYAGGSFTSAGGAARTNLAGLDAAGTALPWSADTDGPVNALANTSTTLYLGGQFSLVGGLARSNLGALDMATGSVTSFAGGVDGSVTSLTVNSTATTVYAGGTFTSAAGQTRLRAAAFTSAGALTGWDPRAEATVTTVALSGGAVMVGGNFSMLNGYPRTNAAAIRGDGSVDPSWNPSPNNTVYAVAATADGTRVFLGGTFTSVGPSARTYIAAVDAVTGATDPNWTKAANNTVRALAVSGQVVYAGGSFTRAGGGDAIRIAALTVANGTPVPGFTAAAPNNTVKALLTSPDGTKLYAVGGFNAVGASSRPGAAQLDAATGALTSFAPSAGGAGIAAALTPDGSRFYFSTTSNRTYAYDPAGATPNNPVHTIRTGGDVQAIGASATEIYVGGHFTNLPVEHLARMHAAAFSVSTGTATAWDPGPDGIMGVWAISVTGSTVTIGGDFLKVGGKTQPGFARFGGTP</sequence>
<evidence type="ECO:0008006" key="4">
    <source>
        <dbReference type="Google" id="ProtNLM"/>
    </source>
</evidence>
<feature type="signal peptide" evidence="1">
    <location>
        <begin position="1"/>
        <end position="41"/>
    </location>
</feature>
<dbReference type="AlphaFoldDB" id="A0A4R6KHV4"/>
<keyword evidence="1" id="KW-0732">Signal</keyword>
<dbReference type="EMBL" id="SNWQ01000005">
    <property type="protein sequence ID" value="TDO50087.1"/>
    <property type="molecule type" value="Genomic_DNA"/>
</dbReference>
<name>A0A4R6KHV4_9ACTN</name>
<dbReference type="Proteomes" id="UP000295388">
    <property type="component" value="Unassembled WGS sequence"/>
</dbReference>